<gene>
    <name evidence="1" type="ORF">SCALOS_LOCUS1306</name>
</gene>
<dbReference type="Proteomes" id="UP000789860">
    <property type="component" value="Unassembled WGS sequence"/>
</dbReference>
<sequence length="527" mass="58827">MATNSEDKISVDSGLVLKENQNNVKLKSENLSKHTKDGIINSFNVISLNPKCNNRNYINSSLELSNAVKLKAENPDEYSGEGIENLDKNSGEEFAVKGGSNENSTTSNNSSDLKKTENSTTNDNSSDVKKSENSTIGNNSYDVKKNENSTTDDNHSDVKKNENSATGNNGSDVKKSENSTIGNNSSDVKKNENSTTDDNSSDVKKNENSTTDDNSFDENEKVSITGYSNENSTTVNNSSDEKEKVSINDNALQDSDSMNSNDDSNDKAAQYSGAININYSILSLKNISVFIIVAIALCYPNDWPIFRNLINTADLLSRQLTELNIPESSVIIEYRITSQYLADIISRNEPPSSNSDVVAQYLNQLGDKISNSGEAIEKIYPDGNNALMELGAELKSIIDEIEPDQVLTKKNTNYFAERCRKILSIVTNLRDKFQKIINELDDLYNGIHTHHQLSNGINDVEVFFEKITPELEERHDSERLKRDFNYLKQTMKKIPNIRYQISCLLSEFNNHRQMLIGGDENEVNLYS</sequence>
<protein>
    <submittedName>
        <fullName evidence="1">9882_t:CDS:1</fullName>
    </submittedName>
</protein>
<name>A0ACA9K7B9_9GLOM</name>
<accession>A0ACA9K7B9</accession>
<keyword evidence="2" id="KW-1185">Reference proteome</keyword>
<reference evidence="1" key="1">
    <citation type="submission" date="2021-06" db="EMBL/GenBank/DDBJ databases">
        <authorList>
            <person name="Kallberg Y."/>
            <person name="Tangrot J."/>
            <person name="Rosling A."/>
        </authorList>
    </citation>
    <scope>NUCLEOTIDE SEQUENCE</scope>
    <source>
        <strain evidence="1">AU212A</strain>
    </source>
</reference>
<organism evidence="1 2">
    <name type="scientific">Scutellospora calospora</name>
    <dbReference type="NCBI Taxonomy" id="85575"/>
    <lineage>
        <taxon>Eukaryota</taxon>
        <taxon>Fungi</taxon>
        <taxon>Fungi incertae sedis</taxon>
        <taxon>Mucoromycota</taxon>
        <taxon>Glomeromycotina</taxon>
        <taxon>Glomeromycetes</taxon>
        <taxon>Diversisporales</taxon>
        <taxon>Gigasporaceae</taxon>
        <taxon>Scutellospora</taxon>
    </lineage>
</organism>
<proteinExistence type="predicted"/>
<dbReference type="EMBL" id="CAJVPM010000874">
    <property type="protein sequence ID" value="CAG8453758.1"/>
    <property type="molecule type" value="Genomic_DNA"/>
</dbReference>
<evidence type="ECO:0000313" key="1">
    <source>
        <dbReference type="EMBL" id="CAG8453758.1"/>
    </source>
</evidence>
<comment type="caution">
    <text evidence="1">The sequence shown here is derived from an EMBL/GenBank/DDBJ whole genome shotgun (WGS) entry which is preliminary data.</text>
</comment>
<evidence type="ECO:0000313" key="2">
    <source>
        <dbReference type="Proteomes" id="UP000789860"/>
    </source>
</evidence>